<dbReference type="EMBL" id="JBHFQA010000016">
    <property type="protein sequence ID" value="KAL2085177.1"/>
    <property type="molecule type" value="Genomic_DNA"/>
</dbReference>
<dbReference type="Proteomes" id="UP001591681">
    <property type="component" value="Unassembled WGS sequence"/>
</dbReference>
<sequence length="323" mass="36590">MVRLTVDLIAKYSNRSKNNRHQSLPQYLKKVTHLNFSNRNIEEIDDLSMCRNLSVLYLYDNQIKHLSKLACASNLTHLYMQNNNITCLEDLSALTKLTKLYLGGNSITVLAGLEDLTELKELHVEGQRLPQGERLLFDPRTIYSLAESLSVLNINNNNIDDIRDLAPLTKLSHLYAADNQLSDIEHVEAVCAQWPELVRMDLSGNPICQLPKYRDRLITMCKTLEDLDGKAINELSRQFIIKWMASKKAKNKLKDERIMTGQIMYHIEVPIHEIPQCSSVVPYTSFRGRRKADPSLGAGPMAPSLKTRLTAQKVPPGVLGHGM</sequence>
<organism evidence="3 4">
    <name type="scientific">Coilia grayii</name>
    <name type="common">Gray's grenadier anchovy</name>
    <dbReference type="NCBI Taxonomy" id="363190"/>
    <lineage>
        <taxon>Eukaryota</taxon>
        <taxon>Metazoa</taxon>
        <taxon>Chordata</taxon>
        <taxon>Craniata</taxon>
        <taxon>Vertebrata</taxon>
        <taxon>Euteleostomi</taxon>
        <taxon>Actinopterygii</taxon>
        <taxon>Neopterygii</taxon>
        <taxon>Teleostei</taxon>
        <taxon>Clupei</taxon>
        <taxon>Clupeiformes</taxon>
        <taxon>Clupeoidei</taxon>
        <taxon>Engraulidae</taxon>
        <taxon>Coilinae</taxon>
        <taxon>Coilia</taxon>
    </lineage>
</organism>
<dbReference type="AlphaFoldDB" id="A0ABD1JDC7"/>
<keyword evidence="1" id="KW-0433">Leucine-rich repeat</keyword>
<evidence type="ECO:0000256" key="2">
    <source>
        <dbReference type="ARBA" id="ARBA00022737"/>
    </source>
</evidence>
<dbReference type="SMART" id="SM00369">
    <property type="entry name" value="LRR_TYP"/>
    <property type="match status" value="3"/>
</dbReference>
<dbReference type="CDD" id="cd21340">
    <property type="entry name" value="PPP1R42"/>
    <property type="match status" value="1"/>
</dbReference>
<dbReference type="SUPFAM" id="SSF52058">
    <property type="entry name" value="L domain-like"/>
    <property type="match status" value="1"/>
</dbReference>
<dbReference type="InterPro" id="IPR001611">
    <property type="entry name" value="Leu-rich_rpt"/>
</dbReference>
<dbReference type="Gene3D" id="3.80.10.10">
    <property type="entry name" value="Ribonuclease Inhibitor"/>
    <property type="match status" value="2"/>
</dbReference>
<evidence type="ECO:0000313" key="3">
    <source>
        <dbReference type="EMBL" id="KAL2085177.1"/>
    </source>
</evidence>
<name>A0ABD1JDC7_9TELE</name>
<proteinExistence type="predicted"/>
<reference evidence="3 4" key="1">
    <citation type="submission" date="2024-09" db="EMBL/GenBank/DDBJ databases">
        <title>A chromosome-level genome assembly of Gray's grenadier anchovy, Coilia grayii.</title>
        <authorList>
            <person name="Fu Z."/>
        </authorList>
    </citation>
    <scope>NUCLEOTIDE SEQUENCE [LARGE SCALE GENOMIC DNA]</scope>
    <source>
        <strain evidence="3">G4</strain>
        <tissue evidence="3">Muscle</tissue>
    </source>
</reference>
<dbReference type="SMART" id="SM00365">
    <property type="entry name" value="LRR_SD22"/>
    <property type="match status" value="5"/>
</dbReference>
<dbReference type="InterPro" id="IPR003591">
    <property type="entry name" value="Leu-rich_rpt_typical-subtyp"/>
</dbReference>
<evidence type="ECO:0000313" key="4">
    <source>
        <dbReference type="Proteomes" id="UP001591681"/>
    </source>
</evidence>
<evidence type="ECO:0008006" key="5">
    <source>
        <dbReference type="Google" id="ProtNLM"/>
    </source>
</evidence>
<protein>
    <recommendedName>
        <fullName evidence="5">Protein phosphatase 1 regulatory subunit 42</fullName>
    </recommendedName>
</protein>
<dbReference type="Pfam" id="PF12799">
    <property type="entry name" value="LRR_4"/>
    <property type="match status" value="1"/>
</dbReference>
<dbReference type="PANTHER" id="PTHR46652">
    <property type="entry name" value="LEUCINE-RICH REPEAT AND IQ DOMAIN-CONTAINING PROTEIN 1-RELATED"/>
    <property type="match status" value="1"/>
</dbReference>
<gene>
    <name evidence="3" type="ORF">ACEWY4_018497</name>
</gene>
<keyword evidence="4" id="KW-1185">Reference proteome</keyword>
<dbReference type="PANTHER" id="PTHR46652:SF3">
    <property type="entry name" value="LEUCINE-RICH REPEAT-CONTAINING PROTEIN 9"/>
    <property type="match status" value="1"/>
</dbReference>
<dbReference type="InterPro" id="IPR025875">
    <property type="entry name" value="Leu-rich_rpt_4"/>
</dbReference>
<accession>A0ABD1JDC7</accession>
<dbReference type="InterPro" id="IPR032675">
    <property type="entry name" value="LRR_dom_sf"/>
</dbReference>
<evidence type="ECO:0000256" key="1">
    <source>
        <dbReference type="ARBA" id="ARBA00022614"/>
    </source>
</evidence>
<keyword evidence="2" id="KW-0677">Repeat</keyword>
<dbReference type="PROSITE" id="PS51450">
    <property type="entry name" value="LRR"/>
    <property type="match status" value="4"/>
</dbReference>
<dbReference type="InterPro" id="IPR050836">
    <property type="entry name" value="SDS22/Internalin_LRR"/>
</dbReference>
<comment type="caution">
    <text evidence="3">The sequence shown here is derived from an EMBL/GenBank/DDBJ whole genome shotgun (WGS) entry which is preliminary data.</text>
</comment>